<gene>
    <name evidence="12" type="ORF">EOD73_17280</name>
</gene>
<comment type="subcellular location">
    <subcellularLocation>
        <location evidence="10">Cell inner membrane</location>
    </subcellularLocation>
    <subcellularLocation>
        <location evidence="2">Cell membrane</location>
        <topology evidence="2">Single-pass membrane protein</topology>
    </subcellularLocation>
</comment>
<feature type="region of interest" description="Disordered" evidence="11">
    <location>
        <begin position="49"/>
        <end position="75"/>
    </location>
</feature>
<dbReference type="Proteomes" id="UP000288587">
    <property type="component" value="Unassembled WGS sequence"/>
</dbReference>
<comment type="similarity">
    <text evidence="3 10">Belongs to the FliL family.</text>
</comment>
<evidence type="ECO:0000256" key="4">
    <source>
        <dbReference type="ARBA" id="ARBA00022475"/>
    </source>
</evidence>
<evidence type="ECO:0000256" key="3">
    <source>
        <dbReference type="ARBA" id="ARBA00008281"/>
    </source>
</evidence>
<feature type="compositionally biased region" description="Acidic residues" evidence="11">
    <location>
        <begin position="161"/>
        <end position="172"/>
    </location>
</feature>
<evidence type="ECO:0000256" key="2">
    <source>
        <dbReference type="ARBA" id="ARBA00004162"/>
    </source>
</evidence>
<evidence type="ECO:0000256" key="7">
    <source>
        <dbReference type="ARBA" id="ARBA00022779"/>
    </source>
</evidence>
<dbReference type="PANTHER" id="PTHR35091:SF2">
    <property type="entry name" value="FLAGELLAR PROTEIN FLIL"/>
    <property type="match status" value="1"/>
</dbReference>
<evidence type="ECO:0000256" key="11">
    <source>
        <dbReference type="SAM" id="MobiDB-lite"/>
    </source>
</evidence>
<dbReference type="EMBL" id="SACM01000006">
    <property type="protein sequence ID" value="RVT82483.1"/>
    <property type="molecule type" value="Genomic_DNA"/>
</dbReference>
<feature type="region of interest" description="Disordered" evidence="11">
    <location>
        <begin position="161"/>
        <end position="185"/>
    </location>
</feature>
<dbReference type="GO" id="GO:0005886">
    <property type="term" value="C:plasma membrane"/>
    <property type="evidence" value="ECO:0007669"/>
    <property type="project" value="UniProtKB-SubCell"/>
</dbReference>
<proteinExistence type="inferred from homology"/>
<evidence type="ECO:0000256" key="6">
    <source>
        <dbReference type="ARBA" id="ARBA00022692"/>
    </source>
</evidence>
<dbReference type="AlphaFoldDB" id="A0A3S2UCX6"/>
<evidence type="ECO:0000256" key="5">
    <source>
        <dbReference type="ARBA" id="ARBA00022500"/>
    </source>
</evidence>
<evidence type="ECO:0000256" key="9">
    <source>
        <dbReference type="ARBA" id="ARBA00023136"/>
    </source>
</evidence>
<evidence type="ECO:0000256" key="8">
    <source>
        <dbReference type="ARBA" id="ARBA00022989"/>
    </source>
</evidence>
<feature type="transmembrane region" description="Helical" evidence="10">
    <location>
        <begin position="21"/>
        <end position="43"/>
    </location>
</feature>
<keyword evidence="5 10" id="KW-0145">Chemotaxis</keyword>
<evidence type="ECO:0000313" key="12">
    <source>
        <dbReference type="EMBL" id="RVT82483.1"/>
    </source>
</evidence>
<sequence length="201" mass="21319">MATAAPEAAAAAPAGGGKKKLIMIIVIALVVVIVGAGAAVMLLKKKPKAEDGEDPEADAHAEHVEVAKPKPGTPPVYLPMEPFTVNLSDKDADRYAQVGITLEVTDQKTGDLLKAYMPAIRSGVIVVLSHKTAVDLLTTEGKAKLQREILAEAVRPLGYEVEPEEEAPAADEEAPKKKKKKKKAAQALPVTQVLFSQFIVQ</sequence>
<keyword evidence="12" id="KW-0969">Cilium</keyword>
<keyword evidence="7 10" id="KW-0283">Flagellar rotation</keyword>
<evidence type="ECO:0000256" key="1">
    <source>
        <dbReference type="ARBA" id="ARBA00002254"/>
    </source>
</evidence>
<dbReference type="RefSeq" id="WP_127684291.1">
    <property type="nucleotide sequence ID" value="NZ_SACM01000006.1"/>
</dbReference>
<dbReference type="OrthoDB" id="5297029at2"/>
<protein>
    <recommendedName>
        <fullName evidence="10">Flagellar protein FliL</fullName>
    </recommendedName>
</protein>
<dbReference type="GO" id="GO:0006935">
    <property type="term" value="P:chemotaxis"/>
    <property type="evidence" value="ECO:0007669"/>
    <property type="project" value="UniProtKB-KW"/>
</dbReference>
<keyword evidence="12" id="KW-0282">Flagellum</keyword>
<dbReference type="GO" id="GO:0071978">
    <property type="term" value="P:bacterial-type flagellum-dependent swarming motility"/>
    <property type="evidence" value="ECO:0007669"/>
    <property type="project" value="TreeGrafter"/>
</dbReference>
<keyword evidence="8 10" id="KW-1133">Transmembrane helix</keyword>
<name>A0A3S2UCX6_9BURK</name>
<comment type="caution">
    <text evidence="12">The sequence shown here is derived from an EMBL/GenBank/DDBJ whole genome shotgun (WGS) entry which is preliminary data.</text>
</comment>
<reference evidence="12 13" key="1">
    <citation type="submission" date="2019-01" db="EMBL/GenBank/DDBJ databases">
        <authorList>
            <person name="Chen W.-M."/>
        </authorList>
    </citation>
    <scope>NUCLEOTIDE SEQUENCE [LARGE SCALE GENOMIC DNA]</scope>
    <source>
        <strain evidence="12 13">CCP-18</strain>
    </source>
</reference>
<comment type="function">
    <text evidence="1 10">Controls the rotational direction of flagella during chemotaxis.</text>
</comment>
<keyword evidence="13" id="KW-1185">Reference proteome</keyword>
<keyword evidence="9 10" id="KW-0472">Membrane</keyword>
<dbReference type="Pfam" id="PF03748">
    <property type="entry name" value="FliL"/>
    <property type="match status" value="1"/>
</dbReference>
<dbReference type="GO" id="GO:0009425">
    <property type="term" value="C:bacterial-type flagellum basal body"/>
    <property type="evidence" value="ECO:0007669"/>
    <property type="project" value="InterPro"/>
</dbReference>
<evidence type="ECO:0000313" key="13">
    <source>
        <dbReference type="Proteomes" id="UP000288587"/>
    </source>
</evidence>
<dbReference type="InterPro" id="IPR005503">
    <property type="entry name" value="FliL"/>
</dbReference>
<organism evidence="12 13">
    <name type="scientific">Inhella crocodyli</name>
    <dbReference type="NCBI Taxonomy" id="2499851"/>
    <lineage>
        <taxon>Bacteria</taxon>
        <taxon>Pseudomonadati</taxon>
        <taxon>Pseudomonadota</taxon>
        <taxon>Betaproteobacteria</taxon>
        <taxon>Burkholderiales</taxon>
        <taxon>Sphaerotilaceae</taxon>
        <taxon>Inhella</taxon>
    </lineage>
</organism>
<feature type="compositionally biased region" description="Basic and acidic residues" evidence="11">
    <location>
        <begin position="57"/>
        <end position="68"/>
    </location>
</feature>
<evidence type="ECO:0000256" key="10">
    <source>
        <dbReference type="RuleBase" id="RU364125"/>
    </source>
</evidence>
<keyword evidence="6 10" id="KW-0812">Transmembrane</keyword>
<keyword evidence="4" id="KW-1003">Cell membrane</keyword>
<keyword evidence="12" id="KW-0966">Cell projection</keyword>
<accession>A0A3S2UCX6</accession>
<keyword evidence="10" id="KW-0997">Cell inner membrane</keyword>
<dbReference type="PANTHER" id="PTHR35091">
    <property type="entry name" value="FLAGELLAR PROTEIN FLIL"/>
    <property type="match status" value="1"/>
</dbReference>